<accession>A0A8H4KYX1</accession>
<dbReference type="Proteomes" id="UP000554235">
    <property type="component" value="Unassembled WGS sequence"/>
</dbReference>
<keyword evidence="10" id="KW-1185">Reference proteome</keyword>
<dbReference type="GO" id="GO:0005783">
    <property type="term" value="C:endoplasmic reticulum"/>
    <property type="evidence" value="ECO:0007669"/>
    <property type="project" value="UniProtKB-SubCell"/>
</dbReference>
<reference evidence="9 10" key="1">
    <citation type="submission" date="2020-01" db="EMBL/GenBank/DDBJ databases">
        <title>Identification and distribution of gene clusters putatively required for synthesis of sphingolipid metabolism inhibitors in phylogenetically diverse species of the filamentous fungus Fusarium.</title>
        <authorList>
            <person name="Kim H.-S."/>
            <person name="Busman M."/>
            <person name="Brown D.W."/>
            <person name="Divon H."/>
            <person name="Uhlig S."/>
            <person name="Proctor R.H."/>
        </authorList>
    </citation>
    <scope>NUCLEOTIDE SEQUENCE [LARGE SCALE GENOMIC DNA]</scope>
    <source>
        <strain evidence="9 10">NRRL 20459</strain>
    </source>
</reference>
<evidence type="ECO:0000256" key="5">
    <source>
        <dbReference type="ARBA" id="ARBA00023128"/>
    </source>
</evidence>
<dbReference type="InterPro" id="IPR019956">
    <property type="entry name" value="Ubiquitin_dom"/>
</dbReference>
<proteinExistence type="predicted"/>
<organism evidence="9 10">
    <name type="scientific">Fusarium albosuccineum</name>
    <dbReference type="NCBI Taxonomy" id="1237068"/>
    <lineage>
        <taxon>Eukaryota</taxon>
        <taxon>Fungi</taxon>
        <taxon>Dikarya</taxon>
        <taxon>Ascomycota</taxon>
        <taxon>Pezizomycotina</taxon>
        <taxon>Sordariomycetes</taxon>
        <taxon>Hypocreomycetidae</taxon>
        <taxon>Hypocreales</taxon>
        <taxon>Nectriaceae</taxon>
        <taxon>Fusarium</taxon>
        <taxon>Fusarium decemcellulare species complex</taxon>
    </lineage>
</organism>
<comment type="caution">
    <text evidence="9">The sequence shown here is derived from an EMBL/GenBank/DDBJ whole genome shotgun (WGS) entry which is preliminary data.</text>
</comment>
<dbReference type="GO" id="GO:0005739">
    <property type="term" value="C:mitochondrion"/>
    <property type="evidence" value="ECO:0007669"/>
    <property type="project" value="UniProtKB-SubCell"/>
</dbReference>
<dbReference type="EMBL" id="JAADYS010002206">
    <property type="protein sequence ID" value="KAF4459276.1"/>
    <property type="molecule type" value="Genomic_DNA"/>
</dbReference>
<evidence type="ECO:0000256" key="3">
    <source>
        <dbReference type="ARBA" id="ARBA00004370"/>
    </source>
</evidence>
<dbReference type="PROSITE" id="PS50053">
    <property type="entry name" value="UBIQUITIN_2"/>
    <property type="match status" value="1"/>
</dbReference>
<feature type="region of interest" description="Disordered" evidence="7">
    <location>
        <begin position="1"/>
        <end position="32"/>
    </location>
</feature>
<dbReference type="InterPro" id="IPR029058">
    <property type="entry name" value="AB_hydrolase_fold"/>
</dbReference>
<protein>
    <submittedName>
        <fullName evidence="9">Ankyrin repeat</fullName>
    </submittedName>
</protein>
<name>A0A8H4KYX1_9HYPO</name>
<evidence type="ECO:0000313" key="9">
    <source>
        <dbReference type="EMBL" id="KAF4459276.1"/>
    </source>
</evidence>
<evidence type="ECO:0000259" key="8">
    <source>
        <dbReference type="PROSITE" id="PS50053"/>
    </source>
</evidence>
<feature type="compositionally biased region" description="Basic residues" evidence="7">
    <location>
        <begin position="1"/>
        <end position="14"/>
    </location>
</feature>
<dbReference type="PRINTS" id="PR00348">
    <property type="entry name" value="UBIQUITIN"/>
</dbReference>
<dbReference type="GO" id="GO:0016020">
    <property type="term" value="C:membrane"/>
    <property type="evidence" value="ECO:0007669"/>
    <property type="project" value="UniProtKB-SubCell"/>
</dbReference>
<feature type="region of interest" description="Disordered" evidence="7">
    <location>
        <begin position="364"/>
        <end position="391"/>
    </location>
</feature>
<dbReference type="SMART" id="SM00213">
    <property type="entry name" value="UBQ"/>
    <property type="match status" value="1"/>
</dbReference>
<evidence type="ECO:0000313" key="10">
    <source>
        <dbReference type="Proteomes" id="UP000554235"/>
    </source>
</evidence>
<feature type="compositionally biased region" description="Polar residues" evidence="7">
    <location>
        <begin position="662"/>
        <end position="688"/>
    </location>
</feature>
<feature type="domain" description="Ubiquitin-like" evidence="8">
    <location>
        <begin position="1001"/>
        <end position="1055"/>
    </location>
</feature>
<dbReference type="PANTHER" id="PTHR48182">
    <property type="entry name" value="PROTEIN SERAC1"/>
    <property type="match status" value="1"/>
</dbReference>
<evidence type="ECO:0000256" key="2">
    <source>
        <dbReference type="ARBA" id="ARBA00004240"/>
    </source>
</evidence>
<evidence type="ECO:0000256" key="1">
    <source>
        <dbReference type="ARBA" id="ARBA00004173"/>
    </source>
</evidence>
<keyword evidence="5" id="KW-0496">Mitochondrion</keyword>
<dbReference type="PANTHER" id="PTHR48182:SF2">
    <property type="entry name" value="PROTEIN SERAC1"/>
    <property type="match status" value="1"/>
</dbReference>
<evidence type="ECO:0000256" key="7">
    <source>
        <dbReference type="SAM" id="MobiDB-lite"/>
    </source>
</evidence>
<dbReference type="Gene3D" id="3.10.20.90">
    <property type="entry name" value="Phosphatidylinositol 3-kinase Catalytic Subunit, Chain A, domain 1"/>
    <property type="match status" value="1"/>
</dbReference>
<dbReference type="InterPro" id="IPR029071">
    <property type="entry name" value="Ubiquitin-like_domsf"/>
</dbReference>
<feature type="region of interest" description="Disordered" evidence="7">
    <location>
        <begin position="661"/>
        <end position="690"/>
    </location>
</feature>
<dbReference type="InterPro" id="IPR000626">
    <property type="entry name" value="Ubiquitin-like_dom"/>
</dbReference>
<dbReference type="OrthoDB" id="1658288at2759"/>
<dbReference type="InterPro" id="IPR052374">
    <property type="entry name" value="SERAC1"/>
</dbReference>
<dbReference type="AlphaFoldDB" id="A0A8H4KYX1"/>
<keyword evidence="6" id="KW-0472">Membrane</keyword>
<comment type="subcellular location">
    <subcellularLocation>
        <location evidence="2">Endoplasmic reticulum</location>
    </subcellularLocation>
    <subcellularLocation>
        <location evidence="3">Membrane</location>
    </subcellularLocation>
    <subcellularLocation>
        <location evidence="1">Mitochondrion</location>
    </subcellularLocation>
</comment>
<gene>
    <name evidence="9" type="ORF">FALBO_13975</name>
</gene>
<evidence type="ECO:0000256" key="4">
    <source>
        <dbReference type="ARBA" id="ARBA00022824"/>
    </source>
</evidence>
<dbReference type="SUPFAM" id="SSF53474">
    <property type="entry name" value="alpha/beta-Hydrolases"/>
    <property type="match status" value="1"/>
</dbReference>
<evidence type="ECO:0000256" key="6">
    <source>
        <dbReference type="ARBA" id="ARBA00023136"/>
    </source>
</evidence>
<dbReference type="SUPFAM" id="SSF54236">
    <property type="entry name" value="Ubiquitin-like"/>
    <property type="match status" value="1"/>
</dbReference>
<dbReference type="Pfam" id="PF00240">
    <property type="entry name" value="ubiquitin"/>
    <property type="match status" value="1"/>
</dbReference>
<keyword evidence="4" id="KW-0256">Endoplasmic reticulum</keyword>
<sequence length="1276" mass="141627">MKKLLRKIKPKSKPTPRQPLSDCSDTEGEPEDAKYHALGTTAESRKAAGIAAPGVVAHGLFVLHPPQDLPYTPHPHTVDIVAVHGLKGKARGTWRDRASGMIWLEDFLPRVMPEARIMTFGYDSSLMMSHSKATIEDFARDLLNRLWMLRRTSEALVLAHEDNLRYGDIVKSTTGIVFMGTPHQGSNVADWTSFLTNSIQIVSGNRIVRNDLLRDLRTHSSTLLEISKSFLPRSSNLAIMSFVETQVEPPLTVLVVPKESSQLGLPTEMVFPVNTHHRNICRYPSVQDQTYLLVEASLQSIVSGDANLPSQAAADRITKQVPAAALGSMTLDKNEHSEARASKLDHLNTPGVFTSVARPSETHAAVGHEDDDDQASDERVSLVDPPGGPQTITIKVNGLKPKISATARGWDECSRVFNVPGDTEYKSMQEILEKEALGLTLPQALKFPGRSSRITDWWVDCFTFPVRVTTGRPCYNESAGYQINNQQTIASFFSKVFPRPMSAKIQRYQKGARHSKEWSHSVAVGRDDASALQISFMRTLRVRGQESEYEPPEGLGTFPLLNTQPYRDQLPPQAAAKGGLFLPMYNKEAMYIVFDCRESDKFAVRPFLGGINGISGDNLINKDSSSLSRQDYIVAPQQKRLDGIAVWPGVTKQFVAMEMNPNPRQGTELTSPSTASTSKTGKQPSQGGTIEYQMTGKDEVGGIQFQIIPQFDLDPMFAGSMRDVSPRWKKDWDLKSYQPVPPGTTEYDVLKTPEELGLDAGSTIHIKHLGNVGFSRSKRVADLATEAPETSDILELEVFRNPGMERVFSITSSQENRDPVLFKVDADDTFKDIEAAAREALQNPEGILHVSGLVANNPDVNIPVTDWGYLSFLIDQPTLEADLTRQRKYSHTEDNTKGPSTDTKLDMILMPRIPQRICHVDLLGEAASRFNTEKPMLLELEEDTTIGSLRQTIESITGKSTNGLRIASPGHPNLSDDDKIFDERNIHAYYAIPSLVIDEGLVVRVVSLKGEVFDLRIEPEDTIEIIKKKIWEKIGMVPDKQRLILSGKQLEDGKTHPIRVQGPQERLRGGGGPPTTVLFGDTVIFQGYVKNVADLKIIIFRTHGYPIQDQYYELPDDFELWNHERTLRLTIYQPGKKGLGIGAGANIVQKIHRDESDPRMWDIGSSKILYVHLVNSKDFKAITGLPPPSAPISRDVRPLDIGLYDDEEGEGISADGAFDKLVSLEEMEEVEGHGGVYWEGSDDRRVGGRVPGYPLTLLEPDQTLPLFRAVGIRSSD</sequence>